<gene>
    <name evidence="1" type="ORF">F511_13418</name>
</gene>
<evidence type="ECO:0000313" key="1">
    <source>
        <dbReference type="EMBL" id="KZV34400.1"/>
    </source>
</evidence>
<keyword evidence="2" id="KW-1185">Reference proteome</keyword>
<protein>
    <submittedName>
        <fullName evidence="1">Uncharacterized protein</fullName>
    </submittedName>
</protein>
<evidence type="ECO:0000313" key="2">
    <source>
        <dbReference type="Proteomes" id="UP000250235"/>
    </source>
</evidence>
<dbReference type="Proteomes" id="UP000250235">
    <property type="component" value="Unassembled WGS sequence"/>
</dbReference>
<sequence>MRQNSGTSHAGKTEMPYEKFRKIGPPEFMGSTNTFVSEEWKSVHGGACGGLLLRSVALAFLRLRQVKPDYCYAI</sequence>
<name>A0A2Z7BJE4_9LAMI</name>
<dbReference type="EMBL" id="KV005070">
    <property type="protein sequence ID" value="KZV34400.1"/>
    <property type="molecule type" value="Genomic_DNA"/>
</dbReference>
<accession>A0A2Z7BJE4</accession>
<dbReference type="AlphaFoldDB" id="A0A2Z7BJE4"/>
<reference evidence="1 2" key="1">
    <citation type="journal article" date="2015" name="Proc. Natl. Acad. Sci. U.S.A.">
        <title>The resurrection genome of Boea hygrometrica: A blueprint for survival of dehydration.</title>
        <authorList>
            <person name="Xiao L."/>
            <person name="Yang G."/>
            <person name="Zhang L."/>
            <person name="Yang X."/>
            <person name="Zhao S."/>
            <person name="Ji Z."/>
            <person name="Zhou Q."/>
            <person name="Hu M."/>
            <person name="Wang Y."/>
            <person name="Chen M."/>
            <person name="Xu Y."/>
            <person name="Jin H."/>
            <person name="Xiao X."/>
            <person name="Hu G."/>
            <person name="Bao F."/>
            <person name="Hu Y."/>
            <person name="Wan P."/>
            <person name="Li L."/>
            <person name="Deng X."/>
            <person name="Kuang T."/>
            <person name="Xiang C."/>
            <person name="Zhu J.K."/>
            <person name="Oliver M.J."/>
            <person name="He Y."/>
        </authorList>
    </citation>
    <scope>NUCLEOTIDE SEQUENCE [LARGE SCALE GENOMIC DNA]</scope>
    <source>
        <strain evidence="2">cv. XS01</strain>
    </source>
</reference>
<proteinExistence type="predicted"/>
<organism evidence="1 2">
    <name type="scientific">Dorcoceras hygrometricum</name>
    <dbReference type="NCBI Taxonomy" id="472368"/>
    <lineage>
        <taxon>Eukaryota</taxon>
        <taxon>Viridiplantae</taxon>
        <taxon>Streptophyta</taxon>
        <taxon>Embryophyta</taxon>
        <taxon>Tracheophyta</taxon>
        <taxon>Spermatophyta</taxon>
        <taxon>Magnoliopsida</taxon>
        <taxon>eudicotyledons</taxon>
        <taxon>Gunneridae</taxon>
        <taxon>Pentapetalae</taxon>
        <taxon>asterids</taxon>
        <taxon>lamiids</taxon>
        <taxon>Lamiales</taxon>
        <taxon>Gesneriaceae</taxon>
        <taxon>Didymocarpoideae</taxon>
        <taxon>Trichosporeae</taxon>
        <taxon>Loxocarpinae</taxon>
        <taxon>Dorcoceras</taxon>
    </lineage>
</organism>